<organism evidence="1 2">
    <name type="scientific">Lichtheimia corymbifera JMRC:FSU:9682</name>
    <dbReference type="NCBI Taxonomy" id="1263082"/>
    <lineage>
        <taxon>Eukaryota</taxon>
        <taxon>Fungi</taxon>
        <taxon>Fungi incertae sedis</taxon>
        <taxon>Mucoromycota</taxon>
        <taxon>Mucoromycotina</taxon>
        <taxon>Mucoromycetes</taxon>
        <taxon>Mucorales</taxon>
        <taxon>Lichtheimiaceae</taxon>
        <taxon>Lichtheimia</taxon>
    </lineage>
</organism>
<evidence type="ECO:0000313" key="2">
    <source>
        <dbReference type="Proteomes" id="UP000027586"/>
    </source>
</evidence>
<dbReference type="AlphaFoldDB" id="A0A068RTY5"/>
<sequence>MIISFAFLGALHSNPIAGPLQNGLCSVVRGLDACPSDSLACAYETIKAKNERYGASHSVQGAFPDPGQIGDVFENGLCTIVRGLNFCPPNPLPCTYETIKSKNQWFDNTMKRSCADSNPDVKCMDFRDNEKDCLKNDCTWLARTVLSHNQVETLCRDEFFCLDIVSESVCAKYSKECQWNPAIGCDNKA</sequence>
<dbReference type="OrthoDB" id="10392476at2759"/>
<dbReference type="EMBL" id="CBTN010000015">
    <property type="protein sequence ID" value="CDH53047.1"/>
    <property type="molecule type" value="Genomic_DNA"/>
</dbReference>
<evidence type="ECO:0000313" key="1">
    <source>
        <dbReference type="EMBL" id="CDH53047.1"/>
    </source>
</evidence>
<proteinExistence type="predicted"/>
<comment type="caution">
    <text evidence="1">The sequence shown here is derived from an EMBL/GenBank/DDBJ whole genome shotgun (WGS) entry which is preliminary data.</text>
</comment>
<name>A0A068RTY5_9FUNG</name>
<protein>
    <submittedName>
        <fullName evidence="1">Uncharacterized protein</fullName>
    </submittedName>
</protein>
<dbReference type="Proteomes" id="UP000027586">
    <property type="component" value="Unassembled WGS sequence"/>
</dbReference>
<keyword evidence="2" id="KW-1185">Reference proteome</keyword>
<reference evidence="1" key="1">
    <citation type="submission" date="2013-08" db="EMBL/GenBank/DDBJ databases">
        <title>Gene expansion shapes genome architecture in the human pathogen Lichtheimia corymbifera: an evolutionary genomics analysis in the ancient terrestrial Mucorales (Mucoromycotina).</title>
        <authorList>
            <person name="Schwartze V.U."/>
            <person name="Winter S."/>
            <person name="Shelest E."/>
            <person name="Marcet-Houben M."/>
            <person name="Horn F."/>
            <person name="Wehner S."/>
            <person name="Hoffmann K."/>
            <person name="Riege K."/>
            <person name="Sammeth M."/>
            <person name="Nowrousian M."/>
            <person name="Valiante V."/>
            <person name="Linde J."/>
            <person name="Jacobsen I.D."/>
            <person name="Marz M."/>
            <person name="Brakhage A.A."/>
            <person name="Gabaldon T."/>
            <person name="Bocker S."/>
            <person name="Voigt K."/>
        </authorList>
    </citation>
    <scope>NUCLEOTIDE SEQUENCE [LARGE SCALE GENOMIC DNA]</scope>
    <source>
        <strain evidence="1">FSU 9682</strain>
    </source>
</reference>
<accession>A0A068RTY5</accession>
<gene>
    <name evidence="1" type="ORF">LCOR_04454.1</name>
</gene>
<dbReference type="VEuPathDB" id="FungiDB:LCOR_04454.1"/>